<feature type="region of interest" description="Disordered" evidence="1">
    <location>
        <begin position="181"/>
        <end position="225"/>
    </location>
</feature>
<accession>A0A2T9Y0Y2</accession>
<organism evidence="2 3">
    <name type="scientific">Smittium megazygosporum</name>
    <dbReference type="NCBI Taxonomy" id="133381"/>
    <lineage>
        <taxon>Eukaryota</taxon>
        <taxon>Fungi</taxon>
        <taxon>Fungi incertae sedis</taxon>
        <taxon>Zoopagomycota</taxon>
        <taxon>Kickxellomycotina</taxon>
        <taxon>Harpellomycetes</taxon>
        <taxon>Harpellales</taxon>
        <taxon>Legeriomycetaceae</taxon>
        <taxon>Smittium</taxon>
    </lineage>
</organism>
<feature type="region of interest" description="Disordered" evidence="1">
    <location>
        <begin position="1"/>
        <end position="67"/>
    </location>
</feature>
<dbReference type="STRING" id="133381.A0A2T9Y0Y2"/>
<dbReference type="Proteomes" id="UP000245609">
    <property type="component" value="Unassembled WGS sequence"/>
</dbReference>
<keyword evidence="3" id="KW-1185">Reference proteome</keyword>
<evidence type="ECO:0000313" key="3">
    <source>
        <dbReference type="Proteomes" id="UP000245609"/>
    </source>
</evidence>
<name>A0A2T9Y0Y2_9FUNG</name>
<feature type="compositionally biased region" description="Polar residues" evidence="1">
    <location>
        <begin position="199"/>
        <end position="223"/>
    </location>
</feature>
<dbReference type="AlphaFoldDB" id="A0A2T9Y0Y2"/>
<feature type="compositionally biased region" description="Polar residues" evidence="1">
    <location>
        <begin position="1"/>
        <end position="21"/>
    </location>
</feature>
<protein>
    <recommendedName>
        <fullName evidence="4">SANT domain-containing protein</fullName>
    </recommendedName>
</protein>
<evidence type="ECO:0000256" key="1">
    <source>
        <dbReference type="SAM" id="MobiDB-lite"/>
    </source>
</evidence>
<gene>
    <name evidence="2" type="ORF">BB560_006840</name>
</gene>
<reference evidence="2 3" key="1">
    <citation type="journal article" date="2018" name="MBio">
        <title>Comparative Genomics Reveals the Core Gene Toolbox for the Fungus-Insect Symbiosis.</title>
        <authorList>
            <person name="Wang Y."/>
            <person name="Stata M."/>
            <person name="Wang W."/>
            <person name="Stajich J.E."/>
            <person name="White M.M."/>
            <person name="Moncalvo J.M."/>
        </authorList>
    </citation>
    <scope>NUCLEOTIDE SEQUENCE [LARGE SCALE GENOMIC DNA]</scope>
    <source>
        <strain evidence="2 3">SC-DP-2</strain>
    </source>
</reference>
<proteinExistence type="predicted"/>
<evidence type="ECO:0008006" key="4">
    <source>
        <dbReference type="Google" id="ProtNLM"/>
    </source>
</evidence>
<dbReference type="EMBL" id="MBFS01003558">
    <property type="protein sequence ID" value="PVU86001.1"/>
    <property type="molecule type" value="Genomic_DNA"/>
</dbReference>
<comment type="caution">
    <text evidence="2">The sequence shown here is derived from an EMBL/GenBank/DDBJ whole genome shotgun (WGS) entry which is preliminary data.</text>
</comment>
<dbReference type="OrthoDB" id="2240312at2759"/>
<sequence>MDLSTNQNQDIVTNLSNQGVLNSKSNQNRKKRKQSSAKPKEPGLKKKISKTKKSSILLTNSPALSNQQLSTNAQTNLNPNSLENVQTSAGSPELRISTHLASSPLLFSNDITKKNPEPAKRNINVATLPSPKANTYQNIKPRPLGKDLPLQLQPRPSTNFYFNETYFNNTPNTTYYNPGLLYPTPNNQNTAQPLPLSYPTLSPKSPQNHLKSKAKSNLTPKTVSNSLSLPPLSSNSEYFESTQPNSSCFNLNSLTTPIIDQQNGGVQENSGKNLNKNTSSLNTNFANSNPKNSKELLQSDIIKNNLDFLSSIFSTDNLEFLFKSSTIQDDENKTIPEKNDSTDRSADYDVSDMMHEPKYLDYSNSDFYLSKDCIYKDNYPDLRLNYDYYNPLTHSIINGTTWSAVEKELFFQAFYKYKFDISQIQKYIGSSKNEIQVSEYLNFLHSRLQLAQQLSPESIEKPPPLYSLESTNFESSIEEYNSTFHALFQDFHFKSQIFKSRKDEFRPEILGKKRAFFHSKRAYKLLDTVYDNKDAHDSKIVVEKSNVIDVLDLMGIQQTSLQPYFQKLLHEKRASESVLDELYDDSGSLGCDSSSNLNSNPNSP</sequence>
<feature type="region of interest" description="Disordered" evidence="1">
    <location>
        <begin position="131"/>
        <end position="152"/>
    </location>
</feature>
<evidence type="ECO:0000313" key="2">
    <source>
        <dbReference type="EMBL" id="PVU86001.1"/>
    </source>
</evidence>